<feature type="region of interest" description="Disordered" evidence="1">
    <location>
        <begin position="34"/>
        <end position="55"/>
    </location>
</feature>
<evidence type="ECO:0000256" key="1">
    <source>
        <dbReference type="SAM" id="MobiDB-lite"/>
    </source>
</evidence>
<accession>A0ABN9WPB8</accession>
<evidence type="ECO:0000313" key="3">
    <source>
        <dbReference type="Proteomes" id="UP001189429"/>
    </source>
</evidence>
<comment type="caution">
    <text evidence="2">The sequence shown here is derived from an EMBL/GenBank/DDBJ whole genome shotgun (WGS) entry which is preliminary data.</text>
</comment>
<proteinExistence type="predicted"/>
<sequence length="55" mass="5743">AGSAALPRAPELPGLRARADERGVPVRLLLLGRRGPSRVPAGAPGAPQRRGVLRR</sequence>
<reference evidence="2" key="1">
    <citation type="submission" date="2023-10" db="EMBL/GenBank/DDBJ databases">
        <authorList>
            <person name="Chen Y."/>
            <person name="Shah S."/>
            <person name="Dougan E. K."/>
            <person name="Thang M."/>
            <person name="Chan C."/>
        </authorList>
    </citation>
    <scope>NUCLEOTIDE SEQUENCE [LARGE SCALE GENOMIC DNA]</scope>
</reference>
<dbReference type="EMBL" id="CAUYUJ010018894">
    <property type="protein sequence ID" value="CAK0887112.1"/>
    <property type="molecule type" value="Genomic_DNA"/>
</dbReference>
<protein>
    <submittedName>
        <fullName evidence="2">Uncharacterized protein</fullName>
    </submittedName>
</protein>
<organism evidence="2 3">
    <name type="scientific">Prorocentrum cordatum</name>
    <dbReference type="NCBI Taxonomy" id="2364126"/>
    <lineage>
        <taxon>Eukaryota</taxon>
        <taxon>Sar</taxon>
        <taxon>Alveolata</taxon>
        <taxon>Dinophyceae</taxon>
        <taxon>Prorocentrales</taxon>
        <taxon>Prorocentraceae</taxon>
        <taxon>Prorocentrum</taxon>
    </lineage>
</organism>
<dbReference type="Proteomes" id="UP001189429">
    <property type="component" value="Unassembled WGS sequence"/>
</dbReference>
<keyword evidence="3" id="KW-1185">Reference proteome</keyword>
<feature type="non-terminal residue" evidence="2">
    <location>
        <position position="1"/>
    </location>
</feature>
<evidence type="ECO:0000313" key="2">
    <source>
        <dbReference type="EMBL" id="CAK0887112.1"/>
    </source>
</evidence>
<feature type="non-terminal residue" evidence="2">
    <location>
        <position position="55"/>
    </location>
</feature>
<gene>
    <name evidence="2" type="ORF">PCOR1329_LOCUS68264</name>
</gene>
<name>A0ABN9WPB8_9DINO</name>